<comment type="similarity">
    <text evidence="2">Belongs to the major facilitator superfamily. Monocarboxylate porter (TC 2.A.1.13) family.</text>
</comment>
<dbReference type="SUPFAM" id="SSF103473">
    <property type="entry name" value="MFS general substrate transporter"/>
    <property type="match status" value="1"/>
</dbReference>
<accession>A0A3E2HK23</accession>
<comment type="subcellular location">
    <subcellularLocation>
        <location evidence="1">Membrane</location>
        <topology evidence="1">Multi-pass membrane protein</topology>
    </subcellularLocation>
</comment>
<feature type="transmembrane region" description="Helical" evidence="3">
    <location>
        <begin position="126"/>
        <end position="145"/>
    </location>
</feature>
<evidence type="ECO:0008006" key="6">
    <source>
        <dbReference type="Google" id="ProtNLM"/>
    </source>
</evidence>
<feature type="transmembrane region" description="Helical" evidence="3">
    <location>
        <begin position="256"/>
        <end position="278"/>
    </location>
</feature>
<feature type="transmembrane region" description="Helical" evidence="3">
    <location>
        <begin position="216"/>
        <end position="235"/>
    </location>
</feature>
<feature type="transmembrane region" description="Helical" evidence="3">
    <location>
        <begin position="325"/>
        <end position="347"/>
    </location>
</feature>
<dbReference type="InterPro" id="IPR011701">
    <property type="entry name" value="MFS"/>
</dbReference>
<keyword evidence="3" id="KW-0472">Membrane</keyword>
<feature type="transmembrane region" description="Helical" evidence="3">
    <location>
        <begin position="428"/>
        <end position="449"/>
    </location>
</feature>
<dbReference type="PANTHER" id="PTHR11360">
    <property type="entry name" value="MONOCARBOXYLATE TRANSPORTER"/>
    <property type="match status" value="1"/>
</dbReference>
<keyword evidence="3" id="KW-1133">Transmembrane helix</keyword>
<feature type="transmembrane region" description="Helical" evidence="3">
    <location>
        <begin position="151"/>
        <end position="171"/>
    </location>
</feature>
<feature type="transmembrane region" description="Helical" evidence="3">
    <location>
        <begin position="94"/>
        <end position="114"/>
    </location>
</feature>
<keyword evidence="3" id="KW-0812">Transmembrane</keyword>
<feature type="transmembrane region" description="Helical" evidence="3">
    <location>
        <begin position="298"/>
        <end position="318"/>
    </location>
</feature>
<dbReference type="InterPro" id="IPR050327">
    <property type="entry name" value="Proton-linked_MCT"/>
</dbReference>
<evidence type="ECO:0000256" key="1">
    <source>
        <dbReference type="ARBA" id="ARBA00004141"/>
    </source>
</evidence>
<name>A0A3E2HK23_SCYLI</name>
<dbReference type="OMA" id="TAMWARM"/>
<feature type="non-terminal residue" evidence="4">
    <location>
        <position position="1"/>
    </location>
</feature>
<feature type="transmembrane region" description="Helical" evidence="3">
    <location>
        <begin position="353"/>
        <end position="371"/>
    </location>
</feature>
<reference evidence="4 5" key="1">
    <citation type="submission" date="2018-05" db="EMBL/GenBank/DDBJ databases">
        <title>Draft genome sequence of Scytalidium lignicola DSM 105466, a ubiquitous saprotrophic fungus.</title>
        <authorList>
            <person name="Buettner E."/>
            <person name="Gebauer A.M."/>
            <person name="Hofrichter M."/>
            <person name="Liers C."/>
            <person name="Kellner H."/>
        </authorList>
    </citation>
    <scope>NUCLEOTIDE SEQUENCE [LARGE SCALE GENOMIC DNA]</scope>
    <source>
        <strain evidence="4 5">DSM 105466</strain>
    </source>
</reference>
<feature type="non-terminal residue" evidence="4">
    <location>
        <position position="467"/>
    </location>
</feature>
<sequence>MDLLSSVSSEPQDLGKRAAIKLVGQPSNQNAVCDIEGQICPTKQRLLPADKGLAAWRVLCAAFIFEALLWGFLISFGVFQNYYSQLPQFANNPYIAIVGTIATGISYLGAPFMVPVVKRYVKYQRHMIWIGWTISILSLIAGSFVTTLPGLIVTQGIMYGLGVVIFYNPMLRMLSEWWITRRGMAFGVVCSATGFTGVAMPFIVEKLLYIYGYPTTLRAIAIALVILTGPLLPFFKGRLLSSADNNNTSEKIDWTFLKRIQFWVYSVSNILQGFGYFFPQLFLPSYATSIKLSSMQGAMLLAIMSVAQVMGQMTFGYLSDHRLPLDVLLIASTVISGVAAVTLWGLAQSLFPLTFFTIVYGFFGAGYVSLWSRMVTAVTQQSAAAFMTFSLFSFGKGLGNVFAGPISAGLLSRSTVGGSYGIVRYQGIIVFMGICMLLSAAAVGFWHVWCDVSKKVVKGTETESEKD</sequence>
<dbReference type="GO" id="GO:0016020">
    <property type="term" value="C:membrane"/>
    <property type="evidence" value="ECO:0007669"/>
    <property type="project" value="UniProtKB-SubCell"/>
</dbReference>
<dbReference type="EMBL" id="NCSJ02000030">
    <property type="protein sequence ID" value="RFU33758.1"/>
    <property type="molecule type" value="Genomic_DNA"/>
</dbReference>
<dbReference type="OrthoDB" id="2213137at2759"/>
<evidence type="ECO:0000256" key="3">
    <source>
        <dbReference type="SAM" id="Phobius"/>
    </source>
</evidence>
<dbReference type="Pfam" id="PF07690">
    <property type="entry name" value="MFS_1"/>
    <property type="match status" value="1"/>
</dbReference>
<keyword evidence="5" id="KW-1185">Reference proteome</keyword>
<gene>
    <name evidence="4" type="ORF">B7463_g2542</name>
</gene>
<dbReference type="InterPro" id="IPR036259">
    <property type="entry name" value="MFS_trans_sf"/>
</dbReference>
<feature type="transmembrane region" description="Helical" evidence="3">
    <location>
        <begin position="183"/>
        <end position="204"/>
    </location>
</feature>
<organism evidence="4 5">
    <name type="scientific">Scytalidium lignicola</name>
    <name type="common">Hyphomycete</name>
    <dbReference type="NCBI Taxonomy" id="5539"/>
    <lineage>
        <taxon>Eukaryota</taxon>
        <taxon>Fungi</taxon>
        <taxon>Dikarya</taxon>
        <taxon>Ascomycota</taxon>
        <taxon>Pezizomycotina</taxon>
        <taxon>Leotiomycetes</taxon>
        <taxon>Leotiomycetes incertae sedis</taxon>
        <taxon>Scytalidium</taxon>
    </lineage>
</organism>
<dbReference type="Proteomes" id="UP000258309">
    <property type="component" value="Unassembled WGS sequence"/>
</dbReference>
<evidence type="ECO:0000256" key="2">
    <source>
        <dbReference type="ARBA" id="ARBA00006727"/>
    </source>
</evidence>
<proteinExistence type="inferred from homology"/>
<evidence type="ECO:0000313" key="5">
    <source>
        <dbReference type="Proteomes" id="UP000258309"/>
    </source>
</evidence>
<dbReference type="AlphaFoldDB" id="A0A3E2HK23"/>
<dbReference type="PANTHER" id="PTHR11360:SF287">
    <property type="entry name" value="MFS MONOCARBOXYLATE TRANSPORTER"/>
    <property type="match status" value="1"/>
</dbReference>
<dbReference type="Gene3D" id="1.20.1250.20">
    <property type="entry name" value="MFS general substrate transporter like domains"/>
    <property type="match status" value="2"/>
</dbReference>
<evidence type="ECO:0000313" key="4">
    <source>
        <dbReference type="EMBL" id="RFU33758.1"/>
    </source>
</evidence>
<dbReference type="GO" id="GO:0022857">
    <property type="term" value="F:transmembrane transporter activity"/>
    <property type="evidence" value="ECO:0007669"/>
    <property type="project" value="InterPro"/>
</dbReference>
<feature type="transmembrane region" description="Helical" evidence="3">
    <location>
        <begin position="53"/>
        <end position="74"/>
    </location>
</feature>
<comment type="caution">
    <text evidence="4">The sequence shown here is derived from an EMBL/GenBank/DDBJ whole genome shotgun (WGS) entry which is preliminary data.</text>
</comment>
<feature type="transmembrane region" description="Helical" evidence="3">
    <location>
        <begin position="383"/>
        <end position="408"/>
    </location>
</feature>
<protein>
    <recommendedName>
        <fullName evidence="6">Major facilitator superfamily (MFS) profile domain-containing protein</fullName>
    </recommendedName>
</protein>